<keyword evidence="4 10" id="KW-0808">Transferase</keyword>
<evidence type="ECO:0000256" key="6">
    <source>
        <dbReference type="ARBA" id="ARBA00022741"/>
    </source>
</evidence>
<evidence type="ECO:0000256" key="12">
    <source>
        <dbReference type="RuleBase" id="RU003784"/>
    </source>
</evidence>
<dbReference type="EMBL" id="JACIFZ010000001">
    <property type="protein sequence ID" value="MBB4220858.1"/>
    <property type="molecule type" value="Genomic_DNA"/>
</dbReference>
<comment type="function">
    <text evidence="2 10 12">Catalyzes the transfer of a dimethylallyl group onto the adenine at position 37 in tRNAs that read codons beginning with uridine, leading to the formation of N6-(dimethylallyl)adenosine (i(6)A).</text>
</comment>
<reference evidence="15 16" key="1">
    <citation type="submission" date="2020-08" db="EMBL/GenBank/DDBJ databases">
        <title>Genomic Encyclopedia of Type Strains, Phase IV (KMG-V): Genome sequencing to study the core and pangenomes of soil and plant-associated prokaryotes.</title>
        <authorList>
            <person name="Whitman W."/>
        </authorList>
    </citation>
    <scope>NUCLEOTIDE SEQUENCE [LARGE SCALE GENOMIC DNA]</scope>
    <source>
        <strain evidence="15 16">34/80</strain>
    </source>
</reference>
<evidence type="ECO:0000256" key="1">
    <source>
        <dbReference type="ARBA" id="ARBA00001946"/>
    </source>
</evidence>
<proteinExistence type="inferred from homology"/>
<protein>
    <recommendedName>
        <fullName evidence="10">tRNA dimethylallyltransferase</fullName>
        <ecNumber evidence="10">2.5.1.75</ecNumber>
    </recommendedName>
    <alternativeName>
        <fullName evidence="10">Dimethylallyl diphosphate:tRNA dimethylallyltransferase</fullName>
        <shortName evidence="10">DMAPP:tRNA dimethylallyltransferase</shortName>
        <shortName evidence="10">DMATase</shortName>
    </alternativeName>
    <alternativeName>
        <fullName evidence="10">Isopentenyl-diphosphate:tRNA isopentenyltransferase</fullName>
        <shortName evidence="10">IPP transferase</shortName>
        <shortName evidence="10">IPPT</shortName>
        <shortName evidence="10">IPTase</shortName>
    </alternativeName>
</protein>
<dbReference type="EC" id="2.5.1.75" evidence="10"/>
<comment type="caution">
    <text evidence="15">The sequence shown here is derived from an EMBL/GenBank/DDBJ whole genome shotgun (WGS) entry which is preliminary data.</text>
</comment>
<keyword evidence="7 10" id="KW-0067">ATP-binding</keyword>
<comment type="catalytic activity">
    <reaction evidence="9 10 11">
        <text>adenosine(37) in tRNA + dimethylallyl diphosphate = N(6)-dimethylallyladenosine(37) in tRNA + diphosphate</text>
        <dbReference type="Rhea" id="RHEA:26482"/>
        <dbReference type="Rhea" id="RHEA-COMP:10162"/>
        <dbReference type="Rhea" id="RHEA-COMP:10375"/>
        <dbReference type="ChEBI" id="CHEBI:33019"/>
        <dbReference type="ChEBI" id="CHEBI:57623"/>
        <dbReference type="ChEBI" id="CHEBI:74411"/>
        <dbReference type="ChEBI" id="CHEBI:74415"/>
        <dbReference type="EC" id="2.5.1.75"/>
    </reaction>
</comment>
<feature type="region of interest" description="Disordered" evidence="14">
    <location>
        <begin position="1"/>
        <end position="26"/>
    </location>
</feature>
<dbReference type="FunFam" id="1.10.20.140:FF:000001">
    <property type="entry name" value="tRNA dimethylallyltransferase"/>
    <property type="match status" value="1"/>
</dbReference>
<evidence type="ECO:0000256" key="3">
    <source>
        <dbReference type="ARBA" id="ARBA00005842"/>
    </source>
</evidence>
<feature type="binding site" evidence="10">
    <location>
        <begin position="35"/>
        <end position="40"/>
    </location>
    <ligand>
        <name>substrate</name>
    </ligand>
</feature>
<keyword evidence="6 10" id="KW-0547">Nucleotide-binding</keyword>
<feature type="site" description="Interaction with substrate tRNA" evidence="10">
    <location>
        <position position="124"/>
    </location>
</feature>
<evidence type="ECO:0000313" key="15">
    <source>
        <dbReference type="EMBL" id="MBB4220858.1"/>
    </source>
</evidence>
<dbReference type="AlphaFoldDB" id="A0A840FVY3"/>
<evidence type="ECO:0000256" key="10">
    <source>
        <dbReference type="HAMAP-Rule" id="MF_00185"/>
    </source>
</evidence>
<sequence length="342" mass="35912">MSPSSDAAAKTATRASPDAAPSPAPPRYIALAGPTASGKTAAALALARLLPVEIVSVDSALVYRGMDIGTAKPTPAEQAAVPHHLIDILDPRESYSAAAFVADATRLIGEIRARGALPLLVGGTMLYFKALFDGIDAMPAADAAVRARIDADAAALGWPAMHARLAQVDPVTAARLAPQDSQRIQRALEVWESSGQPLSSFHASDNKAAGAVEGGALFSLEPADRSWLHGRIAERFDAMLAAGFLDEVRALRARGDLSTDLPSMRCVGYRQAWETLDAAGSAAPDARAMADLRERGIAATRQLAKRQVTWLRSMPQRTVIACDAPDAVQAAVQLMAKAVAPR</sequence>
<feature type="site" description="Interaction with substrate tRNA" evidence="10">
    <location>
        <position position="146"/>
    </location>
</feature>
<evidence type="ECO:0000256" key="14">
    <source>
        <dbReference type="SAM" id="MobiDB-lite"/>
    </source>
</evidence>
<accession>A0A840FVY3</accession>
<dbReference type="SUPFAM" id="SSF52540">
    <property type="entry name" value="P-loop containing nucleoside triphosphate hydrolases"/>
    <property type="match status" value="1"/>
</dbReference>
<dbReference type="PANTHER" id="PTHR11088:SF60">
    <property type="entry name" value="TRNA DIMETHYLALLYLTRANSFERASE"/>
    <property type="match status" value="1"/>
</dbReference>
<feature type="region of interest" description="Interaction with substrate tRNA" evidence="10">
    <location>
        <begin position="182"/>
        <end position="186"/>
    </location>
</feature>
<dbReference type="RefSeq" id="WP_221297393.1">
    <property type="nucleotide sequence ID" value="NZ_JACIFZ010000001.1"/>
</dbReference>
<dbReference type="Gene3D" id="1.10.20.140">
    <property type="match status" value="1"/>
</dbReference>
<evidence type="ECO:0000256" key="2">
    <source>
        <dbReference type="ARBA" id="ARBA00003213"/>
    </source>
</evidence>
<comment type="caution">
    <text evidence="10">Lacks conserved residue(s) required for the propagation of feature annotation.</text>
</comment>
<feature type="region of interest" description="Interaction with substrate tRNA" evidence="10">
    <location>
        <begin position="58"/>
        <end position="61"/>
    </location>
</feature>
<dbReference type="InterPro" id="IPR027417">
    <property type="entry name" value="P-loop_NTPase"/>
</dbReference>
<keyword evidence="5 10" id="KW-0819">tRNA processing</keyword>
<dbReference type="InterPro" id="IPR018022">
    <property type="entry name" value="IPT"/>
</dbReference>
<dbReference type="GO" id="GO:0005524">
    <property type="term" value="F:ATP binding"/>
    <property type="evidence" value="ECO:0007669"/>
    <property type="project" value="UniProtKB-UniRule"/>
</dbReference>
<evidence type="ECO:0000256" key="7">
    <source>
        <dbReference type="ARBA" id="ARBA00022840"/>
    </source>
</evidence>
<gene>
    <name evidence="10" type="primary">miaA</name>
    <name evidence="15" type="ORF">GGD71_001605</name>
</gene>
<evidence type="ECO:0000256" key="5">
    <source>
        <dbReference type="ARBA" id="ARBA00022694"/>
    </source>
</evidence>
<evidence type="ECO:0000256" key="11">
    <source>
        <dbReference type="RuleBase" id="RU003783"/>
    </source>
</evidence>
<dbReference type="GO" id="GO:0006400">
    <property type="term" value="P:tRNA modification"/>
    <property type="evidence" value="ECO:0007669"/>
    <property type="project" value="TreeGrafter"/>
</dbReference>
<dbReference type="Gene3D" id="3.40.50.300">
    <property type="entry name" value="P-loop containing nucleotide triphosphate hydrolases"/>
    <property type="match status" value="1"/>
</dbReference>
<evidence type="ECO:0000313" key="16">
    <source>
        <dbReference type="Proteomes" id="UP000524450"/>
    </source>
</evidence>
<dbReference type="Proteomes" id="UP000524450">
    <property type="component" value="Unassembled WGS sequence"/>
</dbReference>
<evidence type="ECO:0000256" key="9">
    <source>
        <dbReference type="ARBA" id="ARBA00049563"/>
    </source>
</evidence>
<comment type="cofactor">
    <cofactor evidence="1 10">
        <name>Mg(2+)</name>
        <dbReference type="ChEBI" id="CHEBI:18420"/>
    </cofactor>
</comment>
<keyword evidence="8 10" id="KW-0460">Magnesium</keyword>
<feature type="region of interest" description="Interaction with substrate tRNA" evidence="10">
    <location>
        <begin position="265"/>
        <end position="270"/>
    </location>
</feature>
<dbReference type="NCBIfam" id="TIGR00174">
    <property type="entry name" value="miaA"/>
    <property type="match status" value="1"/>
</dbReference>
<evidence type="ECO:0000256" key="13">
    <source>
        <dbReference type="RuleBase" id="RU003785"/>
    </source>
</evidence>
<evidence type="ECO:0000256" key="8">
    <source>
        <dbReference type="ARBA" id="ARBA00022842"/>
    </source>
</evidence>
<comment type="subunit">
    <text evidence="10">Monomer.</text>
</comment>
<dbReference type="InterPro" id="IPR039657">
    <property type="entry name" value="Dimethylallyltransferase"/>
</dbReference>
<comment type="similarity">
    <text evidence="3 10 13">Belongs to the IPP transferase family.</text>
</comment>
<dbReference type="HAMAP" id="MF_00185">
    <property type="entry name" value="IPP_trans"/>
    <property type="match status" value="1"/>
</dbReference>
<dbReference type="GO" id="GO:0052381">
    <property type="term" value="F:tRNA dimethylallyltransferase activity"/>
    <property type="evidence" value="ECO:0007669"/>
    <property type="project" value="UniProtKB-UniRule"/>
</dbReference>
<name>A0A840FVY3_9BURK</name>
<dbReference type="Pfam" id="PF01715">
    <property type="entry name" value="IPPT"/>
    <property type="match status" value="1"/>
</dbReference>
<feature type="binding site" evidence="10">
    <location>
        <begin position="33"/>
        <end position="40"/>
    </location>
    <ligand>
        <name>ATP</name>
        <dbReference type="ChEBI" id="CHEBI:30616"/>
    </ligand>
</feature>
<organism evidence="15 16">
    <name type="scientific">Variovorax guangxiensis</name>
    <dbReference type="NCBI Taxonomy" id="1775474"/>
    <lineage>
        <taxon>Bacteria</taxon>
        <taxon>Pseudomonadati</taxon>
        <taxon>Pseudomonadota</taxon>
        <taxon>Betaproteobacteria</taxon>
        <taxon>Burkholderiales</taxon>
        <taxon>Comamonadaceae</taxon>
        <taxon>Variovorax</taxon>
    </lineage>
</organism>
<dbReference type="PANTHER" id="PTHR11088">
    <property type="entry name" value="TRNA DIMETHYLALLYLTRANSFERASE"/>
    <property type="match status" value="1"/>
</dbReference>
<evidence type="ECO:0000256" key="4">
    <source>
        <dbReference type="ARBA" id="ARBA00022679"/>
    </source>
</evidence>